<name>A0A835SCK2_CHLIN</name>
<dbReference type="AlphaFoldDB" id="A0A835SCK2"/>
<dbReference type="EMBL" id="JAEHOC010000061">
    <property type="protein sequence ID" value="KAG2424792.1"/>
    <property type="molecule type" value="Genomic_DNA"/>
</dbReference>
<comment type="caution">
    <text evidence="2">The sequence shown here is derived from an EMBL/GenBank/DDBJ whole genome shotgun (WGS) entry which is preliminary data.</text>
</comment>
<evidence type="ECO:0000313" key="2">
    <source>
        <dbReference type="EMBL" id="KAG2424792.1"/>
    </source>
</evidence>
<sequence>MGGAGVEGGRALGGGGGVRSSRARAPLAGAAAEGAGGQSYTGMVDLSKAACSEHDYTPGNYTMLLDARNRQLGQSALGDRSRLLAALQRYREGGTLTVGVIGGSIAAGQGAHDAPAFPYWLKQILEAELPGGPQRVRLNNGAMPGTSSAYMSTCHNVHVPPDADIVVLDYAINDEEMPMPHMNNGVRRPYERLIRKLLQYPKRPAVVLLHAFRWFQDPVSSTGQFWSSSERQHGEFGLYYGLQQLSVKACCYHLMRQDRDGFSVKRPRADHTGRPQHDMDAALKGKVFFFDVLHPDGHTGHRVMGELVAQLVLDAWAEVSSGSTLSAEDTAAIAAPLPPPMLEANMESASDHCFIGPALQQTVIHRQSFEWLNEGKNPLLPKWGYVATIPGADIKFKVNSKATGTRHQEVTVELGYLRSYENMGRANVSCEGGCTCATWTLDGHHDQRNSQTFLQGFPVSQAEECIIAVKVLETSSTGKHKVKISGVMVSEDPENRPFDNKAAWDWIIAGSSKSAQGVFDLKSVVRRSLLATHQASSAALQQRYQQAALRSGGAGGAAAGDIEAEAA</sequence>
<reference evidence="2" key="1">
    <citation type="journal article" date="2020" name="bioRxiv">
        <title>Comparative genomics of Chlamydomonas.</title>
        <authorList>
            <person name="Craig R.J."/>
            <person name="Hasan A.R."/>
            <person name="Ness R.W."/>
            <person name="Keightley P.D."/>
        </authorList>
    </citation>
    <scope>NUCLEOTIDE SEQUENCE</scope>
    <source>
        <strain evidence="2">SAG 7.73</strain>
    </source>
</reference>
<protein>
    <recommendedName>
        <fullName evidence="4">SGNH hydrolase-type esterase domain-containing protein</fullName>
    </recommendedName>
</protein>
<dbReference type="CDD" id="cd00229">
    <property type="entry name" value="SGNH_hydrolase"/>
    <property type="match status" value="1"/>
</dbReference>
<dbReference type="PANTHER" id="PTHR34407">
    <property type="entry name" value="EXPRESSED PROTEIN"/>
    <property type="match status" value="1"/>
</dbReference>
<feature type="region of interest" description="Disordered" evidence="1">
    <location>
        <begin position="1"/>
        <end position="20"/>
    </location>
</feature>
<keyword evidence="3" id="KW-1185">Reference proteome</keyword>
<proteinExistence type="predicted"/>
<organism evidence="2 3">
    <name type="scientific">Chlamydomonas incerta</name>
    <dbReference type="NCBI Taxonomy" id="51695"/>
    <lineage>
        <taxon>Eukaryota</taxon>
        <taxon>Viridiplantae</taxon>
        <taxon>Chlorophyta</taxon>
        <taxon>core chlorophytes</taxon>
        <taxon>Chlorophyceae</taxon>
        <taxon>CS clade</taxon>
        <taxon>Chlamydomonadales</taxon>
        <taxon>Chlamydomonadaceae</taxon>
        <taxon>Chlamydomonas</taxon>
    </lineage>
</organism>
<dbReference type="Proteomes" id="UP000650467">
    <property type="component" value="Unassembled WGS sequence"/>
</dbReference>
<dbReference type="InterPro" id="IPR036514">
    <property type="entry name" value="SGNH_hydro_sf"/>
</dbReference>
<evidence type="ECO:0000313" key="3">
    <source>
        <dbReference type="Proteomes" id="UP000650467"/>
    </source>
</evidence>
<dbReference type="SUPFAM" id="SSF52266">
    <property type="entry name" value="SGNH hydrolase"/>
    <property type="match status" value="1"/>
</dbReference>
<dbReference type="OrthoDB" id="544608at2759"/>
<accession>A0A835SCK2</accession>
<feature type="compositionally biased region" description="Gly residues" evidence="1">
    <location>
        <begin position="1"/>
        <end position="18"/>
    </location>
</feature>
<gene>
    <name evidence="2" type="ORF">HXX76_014216</name>
</gene>
<evidence type="ECO:0008006" key="4">
    <source>
        <dbReference type="Google" id="ProtNLM"/>
    </source>
</evidence>
<dbReference type="Gene3D" id="3.40.50.1110">
    <property type="entry name" value="SGNH hydrolase"/>
    <property type="match status" value="1"/>
</dbReference>
<dbReference type="PANTHER" id="PTHR34407:SF1">
    <property type="entry name" value="SGNH HYDROLASE-TYPE ESTERASE DOMAIN-CONTAINING PROTEIN"/>
    <property type="match status" value="1"/>
</dbReference>
<evidence type="ECO:0000256" key="1">
    <source>
        <dbReference type="SAM" id="MobiDB-lite"/>
    </source>
</evidence>